<sequence length="181" mass="21255">MKQNVEEIIIKIKKRRKALGMTQVQMAKLCGIKQSNYSRFESGKQMPSLDTLLSILDVLGMDIHLTPVDYTVYDVMDRDEIVCIVELDRSRKNIKFNKIKKDGIGQPFSGNRLNLERFYSFLKDRCYEDGRADLDRILEKANLTSNNPYEFIKLSHGVTYEDTFWIKLHDEKIKWKDVKLI</sequence>
<dbReference type="Proteomes" id="UP000182624">
    <property type="component" value="Unassembled WGS sequence"/>
</dbReference>
<proteinExistence type="predicted"/>
<keyword evidence="3" id="KW-1185">Reference proteome</keyword>
<dbReference type="PROSITE" id="PS50943">
    <property type="entry name" value="HTH_CROC1"/>
    <property type="match status" value="1"/>
</dbReference>
<dbReference type="SMART" id="SM00530">
    <property type="entry name" value="HTH_XRE"/>
    <property type="match status" value="1"/>
</dbReference>
<dbReference type="RefSeq" id="WP_074884715.1">
    <property type="nucleotide sequence ID" value="NZ_FOXO01000004.1"/>
</dbReference>
<dbReference type="InterPro" id="IPR001387">
    <property type="entry name" value="Cro/C1-type_HTH"/>
</dbReference>
<accession>A0A1I5RP65</accession>
<evidence type="ECO:0000313" key="3">
    <source>
        <dbReference type="Proteomes" id="UP000182624"/>
    </source>
</evidence>
<feature type="domain" description="HTH cro/C1-type" evidence="1">
    <location>
        <begin position="12"/>
        <end position="66"/>
    </location>
</feature>
<dbReference type="InterPro" id="IPR010982">
    <property type="entry name" value="Lambda_DNA-bd_dom_sf"/>
</dbReference>
<dbReference type="CDD" id="cd00093">
    <property type="entry name" value="HTH_XRE"/>
    <property type="match status" value="1"/>
</dbReference>
<gene>
    <name evidence="2" type="ORF">SAMN04487928_104122</name>
</gene>
<dbReference type="GO" id="GO:0003677">
    <property type="term" value="F:DNA binding"/>
    <property type="evidence" value="ECO:0007669"/>
    <property type="project" value="InterPro"/>
</dbReference>
<dbReference type="OrthoDB" id="428540at2"/>
<organism evidence="2 3">
    <name type="scientific">Butyrivibrio proteoclasticus</name>
    <dbReference type="NCBI Taxonomy" id="43305"/>
    <lineage>
        <taxon>Bacteria</taxon>
        <taxon>Bacillati</taxon>
        <taxon>Bacillota</taxon>
        <taxon>Clostridia</taxon>
        <taxon>Lachnospirales</taxon>
        <taxon>Lachnospiraceae</taxon>
        <taxon>Butyrivibrio</taxon>
    </lineage>
</organism>
<protein>
    <submittedName>
        <fullName evidence="2">Helix-turn-helix domain-containing protein</fullName>
    </submittedName>
</protein>
<name>A0A1I5RP65_9FIRM</name>
<dbReference type="Pfam" id="PF01381">
    <property type="entry name" value="HTH_3"/>
    <property type="match status" value="1"/>
</dbReference>
<dbReference type="EMBL" id="FOXO01000004">
    <property type="protein sequence ID" value="SFP60305.1"/>
    <property type="molecule type" value="Genomic_DNA"/>
</dbReference>
<reference evidence="3" key="1">
    <citation type="submission" date="2016-10" db="EMBL/GenBank/DDBJ databases">
        <authorList>
            <person name="Varghese N."/>
            <person name="Submissions S."/>
        </authorList>
    </citation>
    <scope>NUCLEOTIDE SEQUENCE [LARGE SCALE GENOMIC DNA]</scope>
    <source>
        <strain evidence="3">P18</strain>
    </source>
</reference>
<evidence type="ECO:0000259" key="1">
    <source>
        <dbReference type="PROSITE" id="PS50943"/>
    </source>
</evidence>
<dbReference type="Gene3D" id="1.10.260.40">
    <property type="entry name" value="lambda repressor-like DNA-binding domains"/>
    <property type="match status" value="1"/>
</dbReference>
<evidence type="ECO:0000313" key="2">
    <source>
        <dbReference type="EMBL" id="SFP60305.1"/>
    </source>
</evidence>
<dbReference type="AlphaFoldDB" id="A0A1I5RP65"/>
<dbReference type="SUPFAM" id="SSF47413">
    <property type="entry name" value="lambda repressor-like DNA-binding domains"/>
    <property type="match status" value="1"/>
</dbReference>